<name>K3XCQ4_GLOUD</name>
<organism evidence="1 2">
    <name type="scientific">Globisporangium ultimum (strain ATCC 200006 / CBS 805.95 / DAOM BR144)</name>
    <name type="common">Pythium ultimum</name>
    <dbReference type="NCBI Taxonomy" id="431595"/>
    <lineage>
        <taxon>Eukaryota</taxon>
        <taxon>Sar</taxon>
        <taxon>Stramenopiles</taxon>
        <taxon>Oomycota</taxon>
        <taxon>Peronosporomycetes</taxon>
        <taxon>Pythiales</taxon>
        <taxon>Pythiaceae</taxon>
        <taxon>Globisporangium</taxon>
    </lineage>
</organism>
<dbReference type="Proteomes" id="UP000019132">
    <property type="component" value="Unassembled WGS sequence"/>
</dbReference>
<reference evidence="1" key="3">
    <citation type="submission" date="2015-02" db="UniProtKB">
        <authorList>
            <consortium name="EnsemblProtists"/>
        </authorList>
    </citation>
    <scope>IDENTIFICATION</scope>
    <source>
        <strain evidence="1">DAOM BR144</strain>
    </source>
</reference>
<reference evidence="2" key="1">
    <citation type="journal article" date="2010" name="Genome Biol.">
        <title>Genome sequence of the necrotrophic plant pathogen Pythium ultimum reveals original pathogenicity mechanisms and effector repertoire.</title>
        <authorList>
            <person name="Levesque C.A."/>
            <person name="Brouwer H."/>
            <person name="Cano L."/>
            <person name="Hamilton J.P."/>
            <person name="Holt C."/>
            <person name="Huitema E."/>
            <person name="Raffaele S."/>
            <person name="Robideau G.P."/>
            <person name="Thines M."/>
            <person name="Win J."/>
            <person name="Zerillo M.M."/>
            <person name="Beakes G.W."/>
            <person name="Boore J.L."/>
            <person name="Busam D."/>
            <person name="Dumas B."/>
            <person name="Ferriera S."/>
            <person name="Fuerstenberg S.I."/>
            <person name="Gachon C.M."/>
            <person name="Gaulin E."/>
            <person name="Govers F."/>
            <person name="Grenville-Briggs L."/>
            <person name="Horner N."/>
            <person name="Hostetler J."/>
            <person name="Jiang R.H."/>
            <person name="Johnson J."/>
            <person name="Krajaejun T."/>
            <person name="Lin H."/>
            <person name="Meijer H.J."/>
            <person name="Moore B."/>
            <person name="Morris P."/>
            <person name="Phuntmart V."/>
            <person name="Puiu D."/>
            <person name="Shetty J."/>
            <person name="Stajich J.E."/>
            <person name="Tripathy S."/>
            <person name="Wawra S."/>
            <person name="van West P."/>
            <person name="Whitty B.R."/>
            <person name="Coutinho P.M."/>
            <person name="Henrissat B."/>
            <person name="Martin F."/>
            <person name="Thomas P.D."/>
            <person name="Tyler B.M."/>
            <person name="De Vries R.P."/>
            <person name="Kamoun S."/>
            <person name="Yandell M."/>
            <person name="Tisserat N."/>
            <person name="Buell C.R."/>
        </authorList>
    </citation>
    <scope>NUCLEOTIDE SEQUENCE</scope>
    <source>
        <strain evidence="2">DAOM:BR144</strain>
    </source>
</reference>
<dbReference type="EnsemblProtists" id="PYU1_T015003">
    <property type="protein sequence ID" value="PYU1_T015003"/>
    <property type="gene ID" value="PYU1_G014972"/>
</dbReference>
<evidence type="ECO:0000313" key="2">
    <source>
        <dbReference type="Proteomes" id="UP000019132"/>
    </source>
</evidence>
<sequence length="43" mass="5259">IIHALLTQIFEFNLVTIDLYHSKIKRWYVFLLIVLKEQMLQKV</sequence>
<dbReference type="AlphaFoldDB" id="K3XCQ4"/>
<dbReference type="EMBL" id="ADOS01001552">
    <property type="status" value="NOT_ANNOTATED_CDS"/>
    <property type="molecule type" value="Genomic_DNA"/>
</dbReference>
<accession>K3XCQ4</accession>
<proteinExistence type="predicted"/>
<dbReference type="HOGENOM" id="CLU_3245151_0_0_1"/>
<evidence type="ECO:0000313" key="1">
    <source>
        <dbReference type="EnsemblProtists" id="PYU1_T015003"/>
    </source>
</evidence>
<dbReference type="VEuPathDB" id="FungiDB:PYU1_G014972"/>
<keyword evidence="2" id="KW-1185">Reference proteome</keyword>
<reference evidence="2" key="2">
    <citation type="submission" date="2010-04" db="EMBL/GenBank/DDBJ databases">
        <authorList>
            <person name="Buell R."/>
            <person name="Hamilton J."/>
            <person name="Hostetler J."/>
        </authorList>
    </citation>
    <scope>NUCLEOTIDE SEQUENCE [LARGE SCALE GENOMIC DNA]</scope>
    <source>
        <strain evidence="2">DAOM:BR144</strain>
    </source>
</reference>
<protein>
    <submittedName>
        <fullName evidence="1">Uncharacterized protein</fullName>
    </submittedName>
</protein>
<dbReference type="InParanoid" id="K3XCQ4"/>